<accession>A0A0A1MTU8</accession>
<keyword evidence="4" id="KW-1185">Reference proteome</keyword>
<feature type="coiled-coil region" evidence="1">
    <location>
        <begin position="214"/>
        <end position="264"/>
    </location>
</feature>
<dbReference type="OrthoDB" id="103556at2"/>
<evidence type="ECO:0000313" key="3">
    <source>
        <dbReference type="EMBL" id="CEI82957.1"/>
    </source>
</evidence>
<keyword evidence="1" id="KW-0175">Coiled coil</keyword>
<protein>
    <recommendedName>
        <fullName evidence="2">Rad50/SbcC-type AAA domain-containing protein</fullName>
    </recommendedName>
</protein>
<name>A0A0A1MTU8_9BACI</name>
<dbReference type="Pfam" id="PF13476">
    <property type="entry name" value="AAA_23"/>
    <property type="match status" value="1"/>
</dbReference>
<feature type="domain" description="Rad50/SbcC-type AAA" evidence="2">
    <location>
        <begin position="18"/>
        <end position="265"/>
    </location>
</feature>
<dbReference type="InterPro" id="IPR027417">
    <property type="entry name" value="P-loop_NTPase"/>
</dbReference>
<dbReference type="STRING" id="545501.BN997_02846"/>
<dbReference type="RefSeq" id="WP_042533083.1">
    <property type="nucleotide sequence ID" value="NZ_CDGG01000001.1"/>
</dbReference>
<sequence>MKGFKINKLVLTGEYVDSKSISFKKGLNLLVGPSNTGKTYVFQCIDFVLGKSKLPKKITLSKGYKYAHLEIEEYSSGETSTISRSLIDSKYQYYPSAPFENIDDTVPIPLDSKLSKNKNISSLILNLCGFNQPIEIKKSQTNDKVNFSFRYFAPFILIKEEVMISERSPIYTGSFTERTLRLNIFKFLLTNKDDSSLVKIEKKEIWSAKKNANVELLEKLLMDENEKLSTLEQNKDKFSKVYFSKEDENQLESIQMEISTLNNEISKNEVLKNKIQSDINYNENLKYKFDLLREQYLSDIERLQFIDEGSFLLNQLSVTKCPHCGEDISENKQHEHGDIDMNHVNEACDYEIEKIRINLSELEKSTFTVNSIIDSLQEDLTKAIKAIEECKYRLQEVLNPKLAALNETWNNRLEYEVIVSDIEYVNHQIGYLKELISETSSKKQQSPNKSSDEEIINALNEGTFPTLLETNLKECLFYENESLPIKFYKNSDQELDFLINGEERETFGKGYRSIIASIFHITLLMYCQVKGLPHSNLLILDSPVNAFRDLEANEKLPKSVQNKFFKFIAENFSSEQMIVIENDSVSKDLEKNINLIEFTHDNNRGRFGFF</sequence>
<evidence type="ECO:0000259" key="2">
    <source>
        <dbReference type="Pfam" id="PF13476"/>
    </source>
</evidence>
<dbReference type="GO" id="GO:0006302">
    <property type="term" value="P:double-strand break repair"/>
    <property type="evidence" value="ECO:0007669"/>
    <property type="project" value="InterPro"/>
</dbReference>
<dbReference type="Proteomes" id="UP000040453">
    <property type="component" value="Unassembled WGS sequence"/>
</dbReference>
<evidence type="ECO:0000256" key="1">
    <source>
        <dbReference type="SAM" id="Coils"/>
    </source>
</evidence>
<proteinExistence type="predicted"/>
<reference evidence="3 4" key="1">
    <citation type="submission" date="2014-11" db="EMBL/GenBank/DDBJ databases">
        <authorList>
            <person name="Urmite Genomes Urmite Genomes"/>
        </authorList>
    </citation>
    <scope>NUCLEOTIDE SEQUENCE [LARGE SCALE GENOMIC DNA]</scope>
    <source>
        <strain evidence="3 4">Oc5</strain>
    </source>
</reference>
<gene>
    <name evidence="3" type="ORF">BN997_02846</name>
</gene>
<organism evidence="3 4">
    <name type="scientific">Oceanobacillus oncorhynchi</name>
    <dbReference type="NCBI Taxonomy" id="545501"/>
    <lineage>
        <taxon>Bacteria</taxon>
        <taxon>Bacillati</taxon>
        <taxon>Bacillota</taxon>
        <taxon>Bacilli</taxon>
        <taxon>Bacillales</taxon>
        <taxon>Bacillaceae</taxon>
        <taxon>Oceanobacillus</taxon>
    </lineage>
</organism>
<dbReference type="AlphaFoldDB" id="A0A0A1MTU8"/>
<dbReference type="InterPro" id="IPR038729">
    <property type="entry name" value="Rad50/SbcC_AAA"/>
</dbReference>
<dbReference type="EMBL" id="CDGG01000001">
    <property type="protein sequence ID" value="CEI82957.1"/>
    <property type="molecule type" value="Genomic_DNA"/>
</dbReference>
<dbReference type="GO" id="GO:0016887">
    <property type="term" value="F:ATP hydrolysis activity"/>
    <property type="evidence" value="ECO:0007669"/>
    <property type="project" value="InterPro"/>
</dbReference>
<dbReference type="Gene3D" id="3.40.50.300">
    <property type="entry name" value="P-loop containing nucleotide triphosphate hydrolases"/>
    <property type="match status" value="1"/>
</dbReference>
<evidence type="ECO:0000313" key="4">
    <source>
        <dbReference type="Proteomes" id="UP000040453"/>
    </source>
</evidence>